<sequence length="135" mass="15092">MYGTRMWPIVCSVRKHGGYKKPVFSVGWRNFVICNGLEDKVGYELTLYKVQDMEDELGTNFHYSIQVEKPSLSMAFSPLNHEVGESHATSSCMTKEESDIDIKPFDLNEKPGGSVAHGAAEAYSKSTGRLNEQPK</sequence>
<evidence type="ECO:0000256" key="1">
    <source>
        <dbReference type="SAM" id="MobiDB-lite"/>
    </source>
</evidence>
<dbReference type="OrthoDB" id="945531at2759"/>
<organism evidence="2 3">
    <name type="scientific">Corchorus olitorius</name>
    <dbReference type="NCBI Taxonomy" id="93759"/>
    <lineage>
        <taxon>Eukaryota</taxon>
        <taxon>Viridiplantae</taxon>
        <taxon>Streptophyta</taxon>
        <taxon>Embryophyta</taxon>
        <taxon>Tracheophyta</taxon>
        <taxon>Spermatophyta</taxon>
        <taxon>Magnoliopsida</taxon>
        <taxon>eudicotyledons</taxon>
        <taxon>Gunneridae</taxon>
        <taxon>Pentapetalae</taxon>
        <taxon>rosids</taxon>
        <taxon>malvids</taxon>
        <taxon>Malvales</taxon>
        <taxon>Malvaceae</taxon>
        <taxon>Grewioideae</taxon>
        <taxon>Apeibeae</taxon>
        <taxon>Corchorus</taxon>
    </lineage>
</organism>
<gene>
    <name evidence="2" type="ORF">COLO4_17743</name>
</gene>
<evidence type="ECO:0008006" key="4">
    <source>
        <dbReference type="Google" id="ProtNLM"/>
    </source>
</evidence>
<evidence type="ECO:0000313" key="2">
    <source>
        <dbReference type="EMBL" id="OMO92225.1"/>
    </source>
</evidence>
<proteinExistence type="predicted"/>
<evidence type="ECO:0000313" key="3">
    <source>
        <dbReference type="Proteomes" id="UP000187203"/>
    </source>
</evidence>
<comment type="caution">
    <text evidence="2">The sequence shown here is derived from an EMBL/GenBank/DDBJ whole genome shotgun (WGS) entry which is preliminary data.</text>
</comment>
<accession>A0A1R3JBM5</accession>
<dbReference type="Proteomes" id="UP000187203">
    <property type="component" value="Unassembled WGS sequence"/>
</dbReference>
<dbReference type="AlphaFoldDB" id="A0A1R3JBM5"/>
<name>A0A1R3JBM5_9ROSI</name>
<reference evidence="3" key="1">
    <citation type="submission" date="2013-09" db="EMBL/GenBank/DDBJ databases">
        <title>Corchorus olitorius genome sequencing.</title>
        <authorList>
            <person name="Alam M."/>
            <person name="Haque M.S."/>
            <person name="Islam M.S."/>
            <person name="Emdad E.M."/>
            <person name="Islam M.M."/>
            <person name="Ahmed B."/>
            <person name="Halim A."/>
            <person name="Hossen Q.M.M."/>
            <person name="Hossain M.Z."/>
            <person name="Ahmed R."/>
            <person name="Khan M.M."/>
            <person name="Islam R."/>
            <person name="Rashid M.M."/>
            <person name="Khan S.A."/>
            <person name="Rahman M.S."/>
            <person name="Alam M."/>
            <person name="Yahiya A.S."/>
            <person name="Khan M.S."/>
            <person name="Azam M.S."/>
            <person name="Haque T."/>
            <person name="Lashkar M.Z.H."/>
            <person name="Akhand A.I."/>
            <person name="Morshed G."/>
            <person name="Roy S."/>
            <person name="Uddin K.S."/>
            <person name="Rabeya T."/>
            <person name="Hossain A.S."/>
            <person name="Chowdhury A."/>
            <person name="Snigdha A.R."/>
            <person name="Mortoza M.S."/>
            <person name="Matin S.A."/>
            <person name="Hoque S.M.E."/>
            <person name="Islam M.K."/>
            <person name="Roy D.K."/>
            <person name="Haider R."/>
            <person name="Moosa M.M."/>
            <person name="Elias S.M."/>
            <person name="Hasan A.M."/>
            <person name="Jahan S."/>
            <person name="Shafiuddin M."/>
            <person name="Mahmood N."/>
            <person name="Shommy N.S."/>
        </authorList>
    </citation>
    <scope>NUCLEOTIDE SEQUENCE [LARGE SCALE GENOMIC DNA]</scope>
    <source>
        <strain evidence="3">cv. O-4</strain>
    </source>
</reference>
<dbReference type="EMBL" id="AWUE01016382">
    <property type="protein sequence ID" value="OMO92225.1"/>
    <property type="molecule type" value="Genomic_DNA"/>
</dbReference>
<feature type="region of interest" description="Disordered" evidence="1">
    <location>
        <begin position="110"/>
        <end position="135"/>
    </location>
</feature>
<feature type="compositionally biased region" description="Polar residues" evidence="1">
    <location>
        <begin position="124"/>
        <end position="135"/>
    </location>
</feature>
<protein>
    <recommendedName>
        <fullName evidence="4">TF-B3 domain-containing protein</fullName>
    </recommendedName>
</protein>
<keyword evidence="3" id="KW-1185">Reference proteome</keyword>